<reference evidence="2 4" key="3">
    <citation type="submission" date="2016-11" db="EMBL/GenBank/DDBJ databases">
        <title>Whole genomes of Flavobacteriaceae.</title>
        <authorList>
            <person name="Stine C."/>
            <person name="Li C."/>
            <person name="Tadesse D."/>
        </authorList>
    </citation>
    <scope>NUCLEOTIDE SEQUENCE [LARGE SCALE GENOMIC DNA]</scope>
    <source>
        <strain evidence="2 4">ATCC BAA-2541</strain>
    </source>
</reference>
<dbReference type="RefSeq" id="WP_070906314.1">
    <property type="nucleotide sequence ID" value="NZ_MIKE01000011.1"/>
</dbReference>
<accession>A0A1S1J7I6</accession>
<dbReference type="OrthoDB" id="1362727at2"/>
<dbReference type="Proteomes" id="UP000198319">
    <property type="component" value="Unassembled WGS sequence"/>
</dbReference>
<evidence type="ECO:0000313" key="2">
    <source>
        <dbReference type="EMBL" id="OXB20929.1"/>
    </source>
</evidence>
<dbReference type="EMBL" id="MIKE01000011">
    <property type="protein sequence ID" value="OHT46617.1"/>
    <property type="molecule type" value="Genomic_DNA"/>
</dbReference>
<reference evidence="1" key="2">
    <citation type="submission" date="2016-09" db="EMBL/GenBank/DDBJ databases">
        <authorList>
            <person name="Capua I."/>
            <person name="De Benedictis P."/>
            <person name="Joannis T."/>
            <person name="Lombin L.H."/>
            <person name="Cattoli G."/>
        </authorList>
    </citation>
    <scope>NUCLEOTIDE SEQUENCE [LARGE SCALE GENOMIC DNA]</scope>
    <source>
        <strain evidence="1">MSU</strain>
    </source>
</reference>
<dbReference type="PROSITE" id="PS51257">
    <property type="entry name" value="PROKAR_LIPOPROTEIN"/>
    <property type="match status" value="1"/>
</dbReference>
<sequence length="243" mass="27628">MKPQYLLLLSFVIACQKPKSESQIISINPENKVENAIPAKEKFLKTDTITLNDEGETPANNYILAHLISQKADKDSIVTGNYQLDFYQNKTKTVSSKISIKGIEKGSEWGASLGLASATTKNSPFIHISFGYPACGYNQNNYLYYLKNKTVQLVHEWSSMSDSGWGGWVEFVNPSAKVNPDSFYCKTVFFEPDDNDENMGTVKYSDSMVFRLIGNQWKKQPLTKEDQTYFEKKMSFDDFHSQK</sequence>
<protein>
    <submittedName>
        <fullName evidence="1">Uncharacterized protein</fullName>
    </submittedName>
</protein>
<evidence type="ECO:0000313" key="4">
    <source>
        <dbReference type="Proteomes" id="UP000198319"/>
    </source>
</evidence>
<dbReference type="AlphaFoldDB" id="A0A1S1J7I6"/>
<evidence type="ECO:0000313" key="1">
    <source>
        <dbReference type="EMBL" id="OHT46617.1"/>
    </source>
</evidence>
<dbReference type="EMBL" id="MUHG01000005">
    <property type="protein sequence ID" value="OXB20929.1"/>
    <property type="molecule type" value="Genomic_DNA"/>
</dbReference>
<gene>
    <name evidence="2" type="ORF">B0A71_04855</name>
    <name evidence="1" type="ORF">BHE19_03675</name>
</gene>
<reference evidence="3" key="1">
    <citation type="submission" date="2016-09" db="EMBL/GenBank/DDBJ databases">
        <authorList>
            <person name="Chen S."/>
            <person name="Walker E."/>
        </authorList>
    </citation>
    <scope>NUCLEOTIDE SEQUENCE [LARGE SCALE GENOMIC DNA]</scope>
    <source>
        <strain evidence="3">MSU</strain>
    </source>
</reference>
<organism evidence="1 3">
    <name type="scientific">Flavobacterium tructae</name>
    <dbReference type="NCBI Taxonomy" id="1114873"/>
    <lineage>
        <taxon>Bacteria</taxon>
        <taxon>Pseudomonadati</taxon>
        <taxon>Bacteroidota</taxon>
        <taxon>Flavobacteriia</taxon>
        <taxon>Flavobacteriales</taxon>
        <taxon>Flavobacteriaceae</taxon>
        <taxon>Flavobacterium</taxon>
    </lineage>
</organism>
<evidence type="ECO:0000313" key="3">
    <source>
        <dbReference type="Proteomes" id="UP000180252"/>
    </source>
</evidence>
<keyword evidence="4" id="KW-1185">Reference proteome</keyword>
<comment type="caution">
    <text evidence="1">The sequence shown here is derived from an EMBL/GenBank/DDBJ whole genome shotgun (WGS) entry which is preliminary data.</text>
</comment>
<dbReference type="Proteomes" id="UP000180252">
    <property type="component" value="Unassembled WGS sequence"/>
</dbReference>
<proteinExistence type="predicted"/>
<name>A0A1S1J7I6_9FLAO</name>
<dbReference type="STRING" id="1278819.BHE19_03675"/>